<proteinExistence type="predicted"/>
<feature type="compositionally biased region" description="Low complexity" evidence="2">
    <location>
        <begin position="609"/>
        <end position="619"/>
    </location>
</feature>
<feature type="region of interest" description="Disordered" evidence="2">
    <location>
        <begin position="316"/>
        <end position="395"/>
    </location>
</feature>
<dbReference type="SUPFAM" id="SSF47459">
    <property type="entry name" value="HLH, helix-loop-helix DNA-binding domain"/>
    <property type="match status" value="1"/>
</dbReference>
<dbReference type="PROSITE" id="PS50888">
    <property type="entry name" value="BHLH"/>
    <property type="match status" value="1"/>
</dbReference>
<organism evidence="4 5">
    <name type="scientific">[Torrubiella] hemipterigena</name>
    <dbReference type="NCBI Taxonomy" id="1531966"/>
    <lineage>
        <taxon>Eukaryota</taxon>
        <taxon>Fungi</taxon>
        <taxon>Dikarya</taxon>
        <taxon>Ascomycota</taxon>
        <taxon>Pezizomycotina</taxon>
        <taxon>Sordariomycetes</taxon>
        <taxon>Hypocreomycetidae</taxon>
        <taxon>Hypocreales</taxon>
        <taxon>Clavicipitaceae</taxon>
        <taxon>Clavicipitaceae incertae sedis</taxon>
        <taxon>'Torrubiella' clade</taxon>
    </lineage>
</organism>
<feature type="coiled-coil region" evidence="1">
    <location>
        <begin position="620"/>
        <end position="654"/>
    </location>
</feature>
<dbReference type="InterPro" id="IPR011598">
    <property type="entry name" value="bHLH_dom"/>
</dbReference>
<dbReference type="Proteomes" id="UP000039046">
    <property type="component" value="Unassembled WGS sequence"/>
</dbReference>
<feature type="domain" description="BHLH" evidence="3">
    <location>
        <begin position="561"/>
        <end position="630"/>
    </location>
</feature>
<dbReference type="Gene3D" id="4.10.280.10">
    <property type="entry name" value="Helix-loop-helix DNA-binding domain"/>
    <property type="match status" value="1"/>
</dbReference>
<feature type="region of interest" description="Disordered" evidence="2">
    <location>
        <begin position="543"/>
        <end position="571"/>
    </location>
</feature>
<sequence length="657" mass="70629">MASTTWDGQDQHMASTHDDEFNQFLDMSGMNNMPDNMQFDFQNFQSSNQASDAIMGNSQVSNMIARTDSMVQQNPVAVAMTTAQTHQGMTATHIMNPAAPGEAISNIDAQIQYLQQQKFQQQQRQIHEQQQAAFFSNSNSVPPTPQSLEMAAGNAQFYSPVEQRNRNGYDRGYHRNGEQNDMAFTPLVSPAVTPLDPHFNMDNAFTVPGSYFSPLTSPALVPQHDGMAGYDAGTNSHNSPVDMELEGPVLGGSLQNTQDLAKKARKNNAAKARSKTNVKNSPIAKPMRKKTGPSPAIVSQILSEADERNMKMDIGASLPLPANSTEGSEDASVSPENLSDMPPPPVPARRSNSKSPYIAAQSGSGSAPPMMLGDDRQPHPATPASLMKLPASKGKQPIANQMETDTATEHIESLELPESVSNKPLAPLNTRILPQSPSIEHSASMGSMHAQLASPGLRTPGTHSANQSPSLGPRSTGPQARRTPQLLARNNRKRSSSVQVSPALLPRISPNIKPLIPGTPGMSAEDTSRLLMSKSNYQNILEGNNVPGVSYPSELSTNLTSKRTSHKIAEQGRRNRINSALQIMAGLLPDKQSVGSGDDGGDDKKDAKQANAQSSKASVVENAIVHMKNLQEENSSLKKELQELKEKLEGLAGASTS</sequence>
<dbReference type="OrthoDB" id="5344169at2759"/>
<evidence type="ECO:0000313" key="4">
    <source>
        <dbReference type="EMBL" id="CEJ90480.1"/>
    </source>
</evidence>
<name>A0A0A1TIN7_9HYPO</name>
<accession>A0A0A1TIN7</accession>
<keyword evidence="1" id="KW-0175">Coiled coil</keyword>
<protein>
    <recommendedName>
        <fullName evidence="3">BHLH domain-containing protein</fullName>
    </recommendedName>
</protein>
<feature type="region of interest" description="Disordered" evidence="2">
    <location>
        <begin position="266"/>
        <end position="296"/>
    </location>
</feature>
<dbReference type="HOGENOM" id="CLU_015973_1_0_1"/>
<evidence type="ECO:0000259" key="3">
    <source>
        <dbReference type="PROSITE" id="PS50888"/>
    </source>
</evidence>
<dbReference type="InterPro" id="IPR036638">
    <property type="entry name" value="HLH_DNA-bd_sf"/>
</dbReference>
<feature type="compositionally biased region" description="Polar residues" evidence="2">
    <location>
        <begin position="461"/>
        <end position="470"/>
    </location>
</feature>
<feature type="compositionally biased region" description="Polar residues" evidence="2">
    <location>
        <begin position="553"/>
        <end position="562"/>
    </location>
</feature>
<dbReference type="SMART" id="SM00353">
    <property type="entry name" value="HLH"/>
    <property type="match status" value="1"/>
</dbReference>
<dbReference type="AlphaFoldDB" id="A0A0A1TIN7"/>
<feature type="region of interest" description="Disordered" evidence="2">
    <location>
        <begin position="438"/>
        <end position="526"/>
    </location>
</feature>
<feature type="region of interest" description="Disordered" evidence="2">
    <location>
        <begin position="590"/>
        <end position="619"/>
    </location>
</feature>
<gene>
    <name evidence="4" type="ORF">VHEMI06267</name>
</gene>
<dbReference type="EMBL" id="CDHN01000003">
    <property type="protein sequence ID" value="CEJ90480.1"/>
    <property type="molecule type" value="Genomic_DNA"/>
</dbReference>
<feature type="compositionally biased region" description="Basic residues" evidence="2">
    <location>
        <begin position="266"/>
        <end position="276"/>
    </location>
</feature>
<keyword evidence="5" id="KW-1185">Reference proteome</keyword>
<evidence type="ECO:0000313" key="5">
    <source>
        <dbReference type="Proteomes" id="UP000039046"/>
    </source>
</evidence>
<dbReference type="STRING" id="1531966.A0A0A1TIN7"/>
<dbReference type="Pfam" id="PF00010">
    <property type="entry name" value="HLH"/>
    <property type="match status" value="1"/>
</dbReference>
<evidence type="ECO:0000256" key="1">
    <source>
        <dbReference type="SAM" id="Coils"/>
    </source>
</evidence>
<dbReference type="GO" id="GO:0046983">
    <property type="term" value="F:protein dimerization activity"/>
    <property type="evidence" value="ECO:0007669"/>
    <property type="project" value="InterPro"/>
</dbReference>
<reference evidence="4 5" key="1">
    <citation type="journal article" date="2015" name="Genome Announc.">
        <title>Draft Genome Sequence and Gene Annotation of the Entomopathogenic Fungus Verticillium hemipterigenum.</title>
        <authorList>
            <person name="Horn F."/>
            <person name="Habel A."/>
            <person name="Scharf D.H."/>
            <person name="Dworschak J."/>
            <person name="Brakhage A.A."/>
            <person name="Guthke R."/>
            <person name="Hertweck C."/>
            <person name="Linde J."/>
        </authorList>
    </citation>
    <scope>NUCLEOTIDE SEQUENCE [LARGE SCALE GENOMIC DNA]</scope>
</reference>
<evidence type="ECO:0000256" key="2">
    <source>
        <dbReference type="SAM" id="MobiDB-lite"/>
    </source>
</evidence>